<feature type="compositionally biased region" description="Basic residues" evidence="3">
    <location>
        <begin position="1"/>
        <end position="23"/>
    </location>
</feature>
<dbReference type="OrthoDB" id="3507433at2"/>
<name>A0A1S2NZX8_9ACTN</name>
<dbReference type="AlphaFoldDB" id="A0A1S2NZX8"/>
<proteinExistence type="inferred from homology"/>
<keyword evidence="5" id="KW-1185">Reference proteome</keyword>
<dbReference type="Proteomes" id="UP000179935">
    <property type="component" value="Unassembled WGS sequence"/>
</dbReference>
<comment type="similarity">
    <text evidence="1">Belongs to the bacterial solute-binding protein 1 family.</text>
</comment>
<reference evidence="4 5" key="1">
    <citation type="submission" date="2016-10" db="EMBL/GenBank/DDBJ databases">
        <title>Genome sequence of Streptomyces sp. MUSC 93.</title>
        <authorList>
            <person name="Lee L.-H."/>
            <person name="Ser H.-L."/>
            <person name="Law J.W.-F."/>
        </authorList>
    </citation>
    <scope>NUCLEOTIDE SEQUENCE [LARGE SCALE GENOMIC DNA]</scope>
    <source>
        <strain evidence="4 5">MUSC 93</strain>
    </source>
</reference>
<comment type="caution">
    <text evidence="4">The sequence shown here is derived from an EMBL/GenBank/DDBJ whole genome shotgun (WGS) entry which is preliminary data.</text>
</comment>
<evidence type="ECO:0000256" key="1">
    <source>
        <dbReference type="ARBA" id="ARBA00008520"/>
    </source>
</evidence>
<evidence type="ECO:0000313" key="5">
    <source>
        <dbReference type="Proteomes" id="UP000179935"/>
    </source>
</evidence>
<evidence type="ECO:0000256" key="2">
    <source>
        <dbReference type="ARBA" id="ARBA00022448"/>
    </source>
</evidence>
<dbReference type="InterPro" id="IPR050490">
    <property type="entry name" value="Bact_solute-bd_prot1"/>
</dbReference>
<dbReference type="EMBL" id="MLYP01000070">
    <property type="protein sequence ID" value="OIJ86988.1"/>
    <property type="molecule type" value="Genomic_DNA"/>
</dbReference>
<sequence length="472" mass="49817">MHSTLRIRRSQKRSTHPPRRTRRAAQATAAAVIAGALALAGCSSDNNKDGGDKASSSSGGKESGGTVTLPRLDGQNLEIAAVWTGGEQANFKKVLAEFEKRTGAKVTYVPAQDPVINFLGSKIAGGQPPDVALLPQPGAIKQAVDRGWAKPLGPEAQAELAKNYSQGWQDIGSVNGKRYGVYYKAANKSLVWYNAKVFEGAGAKEPKTWQELMTAAQAVYDSGVTPFSVGGADGWTLTDWFENVYLSQAGPKKYDQLAQHKIKWTDPSVKEALTTLAHIWGKKDYLAGGTKGALQTEFPASVTQTFTGGDQPKAAMVYEGDFAQVNIGETKAKIGTDAKVFPFPAVGGQAPVVTGGDAAVVLKDSKAAQALVTFLASPDAATIQAKLGGYLSPNKSVAMSAYPNAVQQTMAQALIAAGDNFRFDMSDQAPQAFGGTPGKGEWKDLQDFLRNPKDVAGTQAKLEADAAKAYGN</sequence>
<evidence type="ECO:0000313" key="4">
    <source>
        <dbReference type="EMBL" id="OIJ86988.1"/>
    </source>
</evidence>
<gene>
    <name evidence="4" type="ORF">BIV24_25485</name>
</gene>
<dbReference type="PANTHER" id="PTHR43649">
    <property type="entry name" value="ARABINOSE-BINDING PROTEIN-RELATED"/>
    <property type="match status" value="1"/>
</dbReference>
<dbReference type="InterPro" id="IPR006059">
    <property type="entry name" value="SBP"/>
</dbReference>
<dbReference type="Pfam" id="PF01547">
    <property type="entry name" value="SBP_bac_1"/>
    <property type="match status" value="1"/>
</dbReference>
<dbReference type="RefSeq" id="WP_071368774.1">
    <property type="nucleotide sequence ID" value="NZ_MLYP01000070.1"/>
</dbReference>
<dbReference type="PANTHER" id="PTHR43649:SF29">
    <property type="entry name" value="OSMOPROTECTIVE COMPOUNDS-BINDING PROTEIN GGTB"/>
    <property type="match status" value="1"/>
</dbReference>
<accession>A0A1S2NZX8</accession>
<feature type="region of interest" description="Disordered" evidence="3">
    <location>
        <begin position="1"/>
        <end position="26"/>
    </location>
</feature>
<feature type="region of interest" description="Disordered" evidence="3">
    <location>
        <begin position="44"/>
        <end position="70"/>
    </location>
</feature>
<organism evidence="4 5">
    <name type="scientific">Streptomyces colonosanans</name>
    <dbReference type="NCBI Taxonomy" id="1428652"/>
    <lineage>
        <taxon>Bacteria</taxon>
        <taxon>Bacillati</taxon>
        <taxon>Actinomycetota</taxon>
        <taxon>Actinomycetes</taxon>
        <taxon>Kitasatosporales</taxon>
        <taxon>Streptomycetaceae</taxon>
        <taxon>Streptomyces</taxon>
    </lineage>
</organism>
<evidence type="ECO:0000256" key="3">
    <source>
        <dbReference type="SAM" id="MobiDB-lite"/>
    </source>
</evidence>
<dbReference type="STRING" id="1428652.BIV24_25485"/>
<protein>
    <submittedName>
        <fullName evidence="4">Sugar ABC transporter substrate-binding protein</fullName>
    </submittedName>
</protein>
<dbReference type="Gene3D" id="3.40.190.10">
    <property type="entry name" value="Periplasmic binding protein-like II"/>
    <property type="match status" value="2"/>
</dbReference>
<keyword evidence="2" id="KW-0813">Transport</keyword>
<dbReference type="SUPFAM" id="SSF53850">
    <property type="entry name" value="Periplasmic binding protein-like II"/>
    <property type="match status" value="1"/>
</dbReference>